<dbReference type="RefSeq" id="WP_280141180.1">
    <property type="nucleotide sequence ID" value="NZ_FODV01000007.1"/>
</dbReference>
<protein>
    <submittedName>
        <fullName evidence="1">Uncharacterized protein</fullName>
    </submittedName>
</protein>
<keyword evidence="2" id="KW-1185">Reference proteome</keyword>
<evidence type="ECO:0000313" key="1">
    <source>
        <dbReference type="EMBL" id="SEO91050.1"/>
    </source>
</evidence>
<dbReference type="AlphaFoldDB" id="A0A1H8TIY3"/>
<name>A0A1H8TIY3_9EURY</name>
<organism evidence="1 2">
    <name type="scientific">Halogranum amylolyticum</name>
    <dbReference type="NCBI Taxonomy" id="660520"/>
    <lineage>
        <taxon>Archaea</taxon>
        <taxon>Methanobacteriati</taxon>
        <taxon>Methanobacteriota</taxon>
        <taxon>Stenosarchaea group</taxon>
        <taxon>Halobacteria</taxon>
        <taxon>Halobacteriales</taxon>
        <taxon>Haloferacaceae</taxon>
    </lineage>
</organism>
<dbReference type="Proteomes" id="UP000199126">
    <property type="component" value="Unassembled WGS sequence"/>
</dbReference>
<dbReference type="EMBL" id="FODV01000007">
    <property type="protein sequence ID" value="SEO91050.1"/>
    <property type="molecule type" value="Genomic_DNA"/>
</dbReference>
<accession>A0A1H8TIY3</accession>
<reference evidence="2" key="1">
    <citation type="submission" date="2016-10" db="EMBL/GenBank/DDBJ databases">
        <authorList>
            <person name="Varghese N."/>
            <person name="Submissions S."/>
        </authorList>
    </citation>
    <scope>NUCLEOTIDE SEQUENCE [LARGE SCALE GENOMIC DNA]</scope>
    <source>
        <strain evidence="2">CGMCC 1.10121</strain>
    </source>
</reference>
<sequence>MSRESRQLFIDDARRYVFQKITGQRWDPHGVYDITRNRRGE</sequence>
<proteinExistence type="predicted"/>
<evidence type="ECO:0000313" key="2">
    <source>
        <dbReference type="Proteomes" id="UP000199126"/>
    </source>
</evidence>
<gene>
    <name evidence="1" type="ORF">SAMN04487948_107106</name>
</gene>